<dbReference type="Pfam" id="PF01636">
    <property type="entry name" value="APH"/>
    <property type="match status" value="1"/>
</dbReference>
<gene>
    <name evidence="3" type="ORF">ACFQZI_02170</name>
</gene>
<sequence>MQNFPVSNSTLSSKQIGLFLQDKYGFSAGATCKLLKTGINHSYLVTDGESKAVFRIYSLNWRTQLEISEELRLLNLLREAGISVSYPIKDAAGNYIHELNAPEGTRYGVLFSFAAGDKQLNFSANFHYKVGETMARIHQITHSMQLQRVKYTPKVILQDPLEYIKEFLPANSEEMQWMVSTQVFLMDELGKANTTQLRVGAVHMDIWFDNFNITKEGQINLFDFDFSGNGWLCYDIAYYILQLHSTEKVVTERDEKLNSFLAGYESVIKISDEEKRLLPMLGVSMYFFYLGIQAQRFDNWSNVFFNETYLKRFINLLVKKYFDENVVTTNTVNLS</sequence>
<evidence type="ECO:0000313" key="3">
    <source>
        <dbReference type="EMBL" id="MFD0763642.1"/>
    </source>
</evidence>
<feature type="domain" description="Aminoglycoside phosphotransferase" evidence="2">
    <location>
        <begin position="39"/>
        <end position="266"/>
    </location>
</feature>
<dbReference type="InterPro" id="IPR011009">
    <property type="entry name" value="Kinase-like_dom_sf"/>
</dbReference>
<name>A0ABW2ZBK8_9SPHI</name>
<keyword evidence="4" id="KW-1185">Reference proteome</keyword>
<evidence type="ECO:0000256" key="1">
    <source>
        <dbReference type="ARBA" id="ARBA00038240"/>
    </source>
</evidence>
<comment type="similarity">
    <text evidence="1">Belongs to the pseudomonas-type ThrB family.</text>
</comment>
<dbReference type="Gene3D" id="3.30.200.20">
    <property type="entry name" value="Phosphorylase Kinase, domain 1"/>
    <property type="match status" value="1"/>
</dbReference>
<dbReference type="InterPro" id="IPR050249">
    <property type="entry name" value="Pseudomonas-type_ThrB"/>
</dbReference>
<accession>A0ABW2ZBK8</accession>
<dbReference type="RefSeq" id="WP_377137919.1">
    <property type="nucleotide sequence ID" value="NZ_JBHTIA010000003.1"/>
</dbReference>
<dbReference type="EMBL" id="JBHTIA010000003">
    <property type="protein sequence ID" value="MFD0763642.1"/>
    <property type="molecule type" value="Genomic_DNA"/>
</dbReference>
<proteinExistence type="inferred from homology"/>
<evidence type="ECO:0000313" key="4">
    <source>
        <dbReference type="Proteomes" id="UP001597073"/>
    </source>
</evidence>
<dbReference type="InterPro" id="IPR002575">
    <property type="entry name" value="Aminoglycoside_PTrfase"/>
</dbReference>
<dbReference type="PANTHER" id="PTHR21064">
    <property type="entry name" value="AMINOGLYCOSIDE PHOSPHOTRANSFERASE DOMAIN-CONTAINING PROTEIN-RELATED"/>
    <property type="match status" value="1"/>
</dbReference>
<dbReference type="Gene3D" id="3.90.1200.10">
    <property type="match status" value="1"/>
</dbReference>
<organism evidence="3 4">
    <name type="scientific">Mucilaginibacter lutimaris</name>
    <dbReference type="NCBI Taxonomy" id="931629"/>
    <lineage>
        <taxon>Bacteria</taxon>
        <taxon>Pseudomonadati</taxon>
        <taxon>Bacteroidota</taxon>
        <taxon>Sphingobacteriia</taxon>
        <taxon>Sphingobacteriales</taxon>
        <taxon>Sphingobacteriaceae</taxon>
        <taxon>Mucilaginibacter</taxon>
    </lineage>
</organism>
<comment type="caution">
    <text evidence="3">The sequence shown here is derived from an EMBL/GenBank/DDBJ whole genome shotgun (WGS) entry which is preliminary data.</text>
</comment>
<reference evidence="4" key="1">
    <citation type="journal article" date="2019" name="Int. J. Syst. Evol. Microbiol.">
        <title>The Global Catalogue of Microorganisms (GCM) 10K type strain sequencing project: providing services to taxonomists for standard genome sequencing and annotation.</title>
        <authorList>
            <consortium name="The Broad Institute Genomics Platform"/>
            <consortium name="The Broad Institute Genome Sequencing Center for Infectious Disease"/>
            <person name="Wu L."/>
            <person name="Ma J."/>
        </authorList>
    </citation>
    <scope>NUCLEOTIDE SEQUENCE [LARGE SCALE GENOMIC DNA]</scope>
    <source>
        <strain evidence="4">CCUG 60742</strain>
    </source>
</reference>
<evidence type="ECO:0000259" key="2">
    <source>
        <dbReference type="Pfam" id="PF01636"/>
    </source>
</evidence>
<dbReference type="SUPFAM" id="SSF56112">
    <property type="entry name" value="Protein kinase-like (PK-like)"/>
    <property type="match status" value="1"/>
</dbReference>
<protein>
    <submittedName>
        <fullName evidence="3">Phosphotransferase enzyme family protein</fullName>
    </submittedName>
</protein>
<dbReference type="Proteomes" id="UP001597073">
    <property type="component" value="Unassembled WGS sequence"/>
</dbReference>
<dbReference type="PANTHER" id="PTHR21064:SF6">
    <property type="entry name" value="AMINOGLYCOSIDE PHOSPHOTRANSFERASE DOMAIN-CONTAINING PROTEIN"/>
    <property type="match status" value="1"/>
</dbReference>